<organism evidence="6 7">
    <name type="scientific">Candidatus Chloroploca mongolica</name>
    <dbReference type="NCBI Taxonomy" id="2528176"/>
    <lineage>
        <taxon>Bacteria</taxon>
        <taxon>Bacillati</taxon>
        <taxon>Chloroflexota</taxon>
        <taxon>Chloroflexia</taxon>
        <taxon>Chloroflexales</taxon>
        <taxon>Chloroflexineae</taxon>
        <taxon>Oscillochloridaceae</taxon>
        <taxon>Candidatus Chloroploca</taxon>
    </lineage>
</organism>
<dbReference type="Gene3D" id="3.30.300.30">
    <property type="match status" value="1"/>
</dbReference>
<feature type="region of interest" description="Disordered" evidence="4">
    <location>
        <begin position="273"/>
        <end position="292"/>
    </location>
</feature>
<dbReference type="PANTHER" id="PTHR22754:SF32">
    <property type="entry name" value="DISCO-INTERACTING PROTEIN 2"/>
    <property type="match status" value="1"/>
</dbReference>
<comment type="similarity">
    <text evidence="1">Belongs to the ATP-dependent AMP-binding enzyme family.</text>
</comment>
<evidence type="ECO:0000259" key="5">
    <source>
        <dbReference type="SMART" id="SM00823"/>
    </source>
</evidence>
<proteinExistence type="inferred from homology"/>
<dbReference type="SMART" id="SM00823">
    <property type="entry name" value="PKS_PP"/>
    <property type="match status" value="1"/>
</dbReference>
<dbReference type="PANTHER" id="PTHR22754">
    <property type="entry name" value="DISCO-INTERACTING PROTEIN 2 DIP2 -RELATED"/>
    <property type="match status" value="1"/>
</dbReference>
<dbReference type="Gene3D" id="1.10.1200.10">
    <property type="entry name" value="ACP-like"/>
    <property type="match status" value="1"/>
</dbReference>
<dbReference type="Gene3D" id="3.40.50.12780">
    <property type="entry name" value="N-terminal domain of ligase-like"/>
    <property type="match status" value="1"/>
</dbReference>
<evidence type="ECO:0000256" key="2">
    <source>
        <dbReference type="ARBA" id="ARBA00022450"/>
    </source>
</evidence>
<evidence type="ECO:0000256" key="3">
    <source>
        <dbReference type="ARBA" id="ARBA00022553"/>
    </source>
</evidence>
<comment type="caution">
    <text evidence="6">The sequence shown here is derived from an EMBL/GenBank/DDBJ whole genome shotgun (WGS) entry which is preliminary data.</text>
</comment>
<dbReference type="InterPro" id="IPR045851">
    <property type="entry name" value="AMP-bd_C_sf"/>
</dbReference>
<gene>
    <name evidence="6" type="ORF">EYB53_000825</name>
</gene>
<reference evidence="6 7" key="1">
    <citation type="submission" date="2021-03" db="EMBL/GenBank/DDBJ databases">
        <authorList>
            <person name="Grouzdev D.S."/>
        </authorList>
    </citation>
    <scope>NUCLEOTIDE SEQUENCE [LARGE SCALE GENOMIC DNA]</scope>
    <source>
        <strain evidence="6 7">M50-1</strain>
    </source>
</reference>
<accession>A0ABS4D474</accession>
<feature type="compositionally biased region" description="Low complexity" evidence="4">
    <location>
        <begin position="273"/>
        <end position="290"/>
    </location>
</feature>
<dbReference type="InterPro" id="IPR009081">
    <property type="entry name" value="PP-bd_ACP"/>
</dbReference>
<dbReference type="EMBL" id="SIJK02000001">
    <property type="protein sequence ID" value="MBP1464239.1"/>
    <property type="molecule type" value="Genomic_DNA"/>
</dbReference>
<sequence>MRIVDDTGQPLPERHVGEIVIAGPSLFSGYFGDAERTAQTRRDGWFHTGDLGYLADGELYLCDRLKDLIIVGGKNIFPESIESIARDILAERVRHVIAFGVADATLGTELPVLVCELRGNPGDEEQARLTEQVRERVLAELDVALADVCFARGLVERTTSGKVARSATRENYLAAGYRPQPPTTALSPTLLANPVALEVALLALAGQMIGVSNLGPHDNLFVTGADSLMMLRLVLAVEEQCEVGVPTEFFREPTVAHLVRLLAGEHLTAATPAVTPPITDAPAQPTVPRRPAAHPARRLARHLRATPQRMRVQVRSIFEAHAFRQTYFEGIQWLLNWCGRSWVQALLYPQESRLVRRFAESMGTPVGRVDREVRLSLASDVILRGYITETRSHAKTGQPKSVLITELVEALQSEPESSQSCQFFSVDGLGHLTQAIQTGNGVIAVGVHSPTRYAIWHYLPFWSVPQTALSRQDYQRRIQSLHLYGNHVWGAARSTAARDALKTLAQGGLVFIAGDEQNAEKGVPVTIGNRLHRLTPGFAELALISGASIVPIYTTLLRDGRICILISPPLVWKHSRNRNKEIEAIMCAYGRVQTETWRQMPSEVSKGIMAQHLRQPVITES</sequence>
<dbReference type="Pfam" id="PF00550">
    <property type="entry name" value="PP-binding"/>
    <property type="match status" value="1"/>
</dbReference>
<protein>
    <submittedName>
        <fullName evidence="6">AMP-binding protein</fullName>
    </submittedName>
</protein>
<dbReference type="InterPro" id="IPR020806">
    <property type="entry name" value="PKS_PP-bd"/>
</dbReference>
<dbReference type="InterPro" id="IPR036736">
    <property type="entry name" value="ACP-like_sf"/>
</dbReference>
<evidence type="ECO:0000256" key="1">
    <source>
        <dbReference type="ARBA" id="ARBA00006432"/>
    </source>
</evidence>
<dbReference type="SUPFAM" id="SSF56801">
    <property type="entry name" value="Acetyl-CoA synthetase-like"/>
    <property type="match status" value="1"/>
</dbReference>
<name>A0ABS4D474_9CHLR</name>
<feature type="domain" description="Polyketide synthase-like phosphopantetheine-binding" evidence="5">
    <location>
        <begin position="198"/>
        <end position="266"/>
    </location>
</feature>
<keyword evidence="3" id="KW-0597">Phosphoprotein</keyword>
<dbReference type="SUPFAM" id="SSF47336">
    <property type="entry name" value="ACP-like"/>
    <property type="match status" value="1"/>
</dbReference>
<evidence type="ECO:0000256" key="4">
    <source>
        <dbReference type="SAM" id="MobiDB-lite"/>
    </source>
</evidence>
<dbReference type="Proteomes" id="UP001193081">
    <property type="component" value="Unassembled WGS sequence"/>
</dbReference>
<keyword evidence="7" id="KW-1185">Reference proteome</keyword>
<evidence type="ECO:0000313" key="6">
    <source>
        <dbReference type="EMBL" id="MBP1464239.1"/>
    </source>
</evidence>
<dbReference type="InterPro" id="IPR042099">
    <property type="entry name" value="ANL_N_sf"/>
</dbReference>
<evidence type="ECO:0000313" key="7">
    <source>
        <dbReference type="Proteomes" id="UP001193081"/>
    </source>
</evidence>
<keyword evidence="2" id="KW-0596">Phosphopantetheine</keyword>